<protein>
    <submittedName>
        <fullName evidence="1">Uncharacterized protein</fullName>
    </submittedName>
</protein>
<evidence type="ECO:0000313" key="1">
    <source>
        <dbReference type="EMBL" id="KAF9154369.1"/>
    </source>
</evidence>
<gene>
    <name evidence="1" type="ORF">BG015_001142</name>
</gene>
<dbReference type="EMBL" id="JAAAUQ010000120">
    <property type="protein sequence ID" value="KAF9154369.1"/>
    <property type="molecule type" value="Genomic_DNA"/>
</dbReference>
<dbReference type="Proteomes" id="UP000748756">
    <property type="component" value="Unassembled WGS sequence"/>
</dbReference>
<name>A0A9P5VDI8_9FUNG</name>
<proteinExistence type="predicted"/>
<evidence type="ECO:0000313" key="2">
    <source>
        <dbReference type="Proteomes" id="UP000748756"/>
    </source>
</evidence>
<sequence length="191" mass="21625">MSIFPTNAVVEHLDDFQDVKRYTQDDWEILSRHPVKVRSFDTIETVKAFPAYPEGVLYVASQGLIPRAPDITPIEVFVGDGMKSFPIPSGQADLSDFSFYDSDPYNSNYTQLTMFLLCINHRTEHESTPHFARVPGIAVKRPIEFMKRFPAALLWGLQTLKDNLLDLNALKGDGQAEYARITTLLQSDLDL</sequence>
<dbReference type="OrthoDB" id="2442421at2759"/>
<reference evidence="1" key="1">
    <citation type="journal article" date="2020" name="Fungal Divers.">
        <title>Resolving the Mortierellaceae phylogeny through synthesis of multi-gene phylogenetics and phylogenomics.</title>
        <authorList>
            <person name="Vandepol N."/>
            <person name="Liber J."/>
            <person name="Desiro A."/>
            <person name="Na H."/>
            <person name="Kennedy M."/>
            <person name="Barry K."/>
            <person name="Grigoriev I.V."/>
            <person name="Miller A.N."/>
            <person name="O'Donnell K."/>
            <person name="Stajich J.E."/>
            <person name="Bonito G."/>
        </authorList>
    </citation>
    <scope>NUCLEOTIDE SEQUENCE</scope>
    <source>
        <strain evidence="1">NRRL 6426</strain>
    </source>
</reference>
<comment type="caution">
    <text evidence="1">The sequence shown here is derived from an EMBL/GenBank/DDBJ whole genome shotgun (WGS) entry which is preliminary data.</text>
</comment>
<keyword evidence="2" id="KW-1185">Reference proteome</keyword>
<organism evidence="1 2">
    <name type="scientific">Linnemannia schmuckeri</name>
    <dbReference type="NCBI Taxonomy" id="64567"/>
    <lineage>
        <taxon>Eukaryota</taxon>
        <taxon>Fungi</taxon>
        <taxon>Fungi incertae sedis</taxon>
        <taxon>Mucoromycota</taxon>
        <taxon>Mortierellomycotina</taxon>
        <taxon>Mortierellomycetes</taxon>
        <taxon>Mortierellales</taxon>
        <taxon>Mortierellaceae</taxon>
        <taxon>Linnemannia</taxon>
    </lineage>
</organism>
<accession>A0A9P5VDI8</accession>
<dbReference type="AlphaFoldDB" id="A0A9P5VDI8"/>